<dbReference type="EMBL" id="FNKP01000001">
    <property type="protein sequence ID" value="SDQ16389.1"/>
    <property type="molecule type" value="Genomic_DNA"/>
</dbReference>
<name>A0A1H0YMJ3_9BURK</name>
<dbReference type="OrthoDB" id="9800445at2"/>
<evidence type="ECO:0000313" key="1">
    <source>
        <dbReference type="EMBL" id="SDQ16389.1"/>
    </source>
</evidence>
<gene>
    <name evidence="1" type="ORF">SAMN05443245_0171</name>
</gene>
<dbReference type="AlphaFoldDB" id="A0A1H0YMJ3"/>
<protein>
    <submittedName>
        <fullName evidence="1">NAD(P)-binding Rossmann-like domain-containing protein</fullName>
    </submittedName>
</protein>
<dbReference type="InterPro" id="IPR036188">
    <property type="entry name" value="FAD/NAD-bd_sf"/>
</dbReference>
<organism evidence="1 2">
    <name type="scientific">Paraburkholderia fungorum</name>
    <dbReference type="NCBI Taxonomy" id="134537"/>
    <lineage>
        <taxon>Bacteria</taxon>
        <taxon>Pseudomonadati</taxon>
        <taxon>Pseudomonadota</taxon>
        <taxon>Betaproteobacteria</taxon>
        <taxon>Burkholderiales</taxon>
        <taxon>Burkholderiaceae</taxon>
        <taxon>Paraburkholderia</taxon>
    </lineage>
</organism>
<reference evidence="2" key="1">
    <citation type="submission" date="2016-10" db="EMBL/GenBank/DDBJ databases">
        <authorList>
            <person name="Varghese N."/>
        </authorList>
    </citation>
    <scope>NUCLEOTIDE SEQUENCE [LARGE SCALE GENOMIC DNA]</scope>
    <source>
        <strain evidence="2">GAS106B</strain>
    </source>
</reference>
<proteinExistence type="predicted"/>
<evidence type="ECO:0000313" key="2">
    <source>
        <dbReference type="Proteomes" id="UP000183487"/>
    </source>
</evidence>
<dbReference type="Gene3D" id="3.50.50.60">
    <property type="entry name" value="FAD/NAD(P)-binding domain"/>
    <property type="match status" value="1"/>
</dbReference>
<sequence>MQSSDWVVYGAGLSALALAERLGTGGRRVTLLNPAKSWGGVFRGVTIGDATFDAGMTNFEFELFGEPSDNIERYDADCKPDIGRYVHLVRRYLSDYVDVEPLPTPQMIHGDCMRDDLIITNQFDILGKLPDSLRTAIRQELEVCASTANALHPRLKNAAGSPLESASFEAASLANHGPTFHGLFVEPMFRKVLGVPTSEVKAVFHRSGWAPLFYPETLLSQFGPTPQRLKPTVFHYPRDRHFGAFIDRMVAKVRSLPNVTIETSVSGAQIDANSRRVLTAQGEYAFDRLAWGGELAQLMPQASLTPTRRASLDLFFLRVRSDGVRNRFPVLIDPQSVSPFYRVTNQTVCRQEADTDTHQIIVECNSANWSEHADDSRARFHAALERYGIEPGAVIDRTHRSFAGALAIPAHEQIAPFNALRDAFTQQFPYIHLMGASRSCVSSTLNDHLIQALQIAHSEGALA</sequence>
<keyword evidence="2" id="KW-1185">Reference proteome</keyword>
<accession>A0A1H0YMJ3</accession>
<dbReference type="Proteomes" id="UP000183487">
    <property type="component" value="Unassembled WGS sequence"/>
</dbReference>
<dbReference type="SUPFAM" id="SSF51905">
    <property type="entry name" value="FAD/NAD(P)-binding domain"/>
    <property type="match status" value="1"/>
</dbReference>